<dbReference type="HOGENOM" id="CLU_023194_7_2_1"/>
<dbReference type="AlphaFoldDB" id="G3B1J5"/>
<evidence type="ECO:0000256" key="3">
    <source>
        <dbReference type="ARBA" id="ARBA00038984"/>
    </source>
</evidence>
<dbReference type="eggNOG" id="KOG2741">
    <property type="taxonomic scope" value="Eukaryota"/>
</dbReference>
<organism evidence="9">
    <name type="scientific">Candida tenuis (strain ATCC 10573 / BCRC 21748 / CBS 615 / JCM 9827 / NBRC 10315 / NRRL Y-1498 / VKM Y-70)</name>
    <name type="common">Yeast</name>
    <name type="synonym">Yamadazyma tenuis</name>
    <dbReference type="NCBI Taxonomy" id="590646"/>
    <lineage>
        <taxon>Eukaryota</taxon>
        <taxon>Fungi</taxon>
        <taxon>Dikarya</taxon>
        <taxon>Ascomycota</taxon>
        <taxon>Saccharomycotina</taxon>
        <taxon>Pichiomycetes</taxon>
        <taxon>Debaryomycetaceae</taxon>
        <taxon>Yamadazyma</taxon>
    </lineage>
</organism>
<keyword evidence="9" id="KW-1185">Reference proteome</keyword>
<evidence type="ECO:0000313" key="9">
    <source>
        <dbReference type="Proteomes" id="UP000000707"/>
    </source>
</evidence>
<evidence type="ECO:0000256" key="1">
    <source>
        <dbReference type="ARBA" id="ARBA00010928"/>
    </source>
</evidence>
<dbReference type="PANTHER" id="PTHR22604:SF105">
    <property type="entry name" value="TRANS-1,2-DIHYDROBENZENE-1,2-DIOL DEHYDROGENASE"/>
    <property type="match status" value="1"/>
</dbReference>
<dbReference type="SUPFAM" id="SSF51735">
    <property type="entry name" value="NAD(P)-binding Rossmann-fold domains"/>
    <property type="match status" value="1"/>
</dbReference>
<keyword evidence="2" id="KW-0560">Oxidoreductase</keyword>
<dbReference type="InterPro" id="IPR050984">
    <property type="entry name" value="Gfo/Idh/MocA_domain"/>
</dbReference>
<dbReference type="GO" id="GO:0047837">
    <property type="term" value="F:D-xylose 1-dehydrogenase (NADP+) activity"/>
    <property type="evidence" value="ECO:0007669"/>
    <property type="project" value="UniProtKB-EC"/>
</dbReference>
<dbReference type="InterPro" id="IPR036291">
    <property type="entry name" value="NAD(P)-bd_dom_sf"/>
</dbReference>
<dbReference type="InterPro" id="IPR000683">
    <property type="entry name" value="Gfo/Idh/MocA-like_OxRdtase_N"/>
</dbReference>
<dbReference type="Pfam" id="PF01408">
    <property type="entry name" value="GFO_IDH_MocA"/>
    <property type="match status" value="1"/>
</dbReference>
<protein>
    <recommendedName>
        <fullName evidence="3">D-xylose 1-dehydrogenase (NADP(+), D-xylono-1,5-lactone-forming)</fullName>
        <ecNumber evidence="3">1.1.1.179</ecNumber>
    </recommendedName>
    <alternativeName>
        <fullName evidence="4">D-xylose-NADP dehydrogenase</fullName>
    </alternativeName>
</protein>
<feature type="domain" description="Gfo/Idh/MocA-like oxidoreductase N-terminal" evidence="6">
    <location>
        <begin position="4"/>
        <end position="134"/>
    </location>
</feature>
<evidence type="ECO:0000259" key="7">
    <source>
        <dbReference type="Pfam" id="PF22725"/>
    </source>
</evidence>
<reference evidence="8 9" key="1">
    <citation type="journal article" date="2011" name="Proc. Natl. Acad. Sci. U.S.A.">
        <title>Comparative genomics of xylose-fermenting fungi for enhanced biofuel production.</title>
        <authorList>
            <person name="Wohlbach D.J."/>
            <person name="Kuo A."/>
            <person name="Sato T.K."/>
            <person name="Potts K.M."/>
            <person name="Salamov A.A."/>
            <person name="LaButti K.M."/>
            <person name="Sun H."/>
            <person name="Clum A."/>
            <person name="Pangilinan J.L."/>
            <person name="Lindquist E.A."/>
            <person name="Lucas S."/>
            <person name="Lapidus A."/>
            <person name="Jin M."/>
            <person name="Gunawan C."/>
            <person name="Balan V."/>
            <person name="Dale B.E."/>
            <person name="Jeffries T.W."/>
            <person name="Zinkel R."/>
            <person name="Barry K.W."/>
            <person name="Grigoriev I.V."/>
            <person name="Gasch A.P."/>
        </authorList>
    </citation>
    <scope>NUCLEOTIDE SEQUENCE [LARGE SCALE GENOMIC DNA]</scope>
    <source>
        <strain evidence="9">ATCC 10573 / BCRC 21748 / CBS 615 / JCM 9827 / NBRC 10315 / NRRL Y-1498 / VKM Y-70</strain>
    </source>
</reference>
<name>G3B1J5_CANTC</name>
<comment type="similarity">
    <text evidence="1">Belongs to the Gfo/Idh/MocA family.</text>
</comment>
<proteinExistence type="inferred from homology"/>
<dbReference type="EMBL" id="GL996515">
    <property type="protein sequence ID" value="EGV64460.1"/>
    <property type="molecule type" value="Genomic_DNA"/>
</dbReference>
<dbReference type="EC" id="1.1.1.179" evidence="3"/>
<evidence type="ECO:0000256" key="5">
    <source>
        <dbReference type="ARBA" id="ARBA00049233"/>
    </source>
</evidence>
<dbReference type="Pfam" id="PF22725">
    <property type="entry name" value="GFO_IDH_MocA_C3"/>
    <property type="match status" value="1"/>
</dbReference>
<comment type="catalytic activity">
    <reaction evidence="5">
        <text>D-xylose + NADP(+) = D-xylono-1,5-lactone + NADPH + H(+)</text>
        <dbReference type="Rhea" id="RHEA:22000"/>
        <dbReference type="ChEBI" id="CHEBI:15378"/>
        <dbReference type="ChEBI" id="CHEBI:15867"/>
        <dbReference type="ChEBI" id="CHEBI:53455"/>
        <dbReference type="ChEBI" id="CHEBI:57783"/>
        <dbReference type="ChEBI" id="CHEBI:58349"/>
        <dbReference type="EC" id="1.1.1.179"/>
    </reaction>
</comment>
<evidence type="ECO:0000259" key="6">
    <source>
        <dbReference type="Pfam" id="PF01408"/>
    </source>
</evidence>
<evidence type="ECO:0000313" key="8">
    <source>
        <dbReference type="EMBL" id="EGV64460.1"/>
    </source>
</evidence>
<dbReference type="InterPro" id="IPR055170">
    <property type="entry name" value="GFO_IDH_MocA-like_dom"/>
</dbReference>
<gene>
    <name evidence="8" type="ORF">CANTEDRAFT_119927</name>
</gene>
<dbReference type="PANTHER" id="PTHR22604">
    <property type="entry name" value="OXIDOREDUCTASES"/>
    <property type="match status" value="1"/>
</dbReference>
<dbReference type="Proteomes" id="UP000000707">
    <property type="component" value="Unassembled WGS sequence"/>
</dbReference>
<dbReference type="OrthoDB" id="2129491at2759"/>
<dbReference type="GO" id="GO:0000166">
    <property type="term" value="F:nucleotide binding"/>
    <property type="evidence" value="ECO:0007669"/>
    <property type="project" value="InterPro"/>
</dbReference>
<dbReference type="Gene3D" id="3.40.50.720">
    <property type="entry name" value="NAD(P)-binding Rossmann-like Domain"/>
    <property type="match status" value="1"/>
</dbReference>
<evidence type="ECO:0000256" key="4">
    <source>
        <dbReference type="ARBA" id="ARBA00042988"/>
    </source>
</evidence>
<dbReference type="SUPFAM" id="SSF55347">
    <property type="entry name" value="Glyceraldehyde-3-phosphate dehydrogenase-like, C-terminal domain"/>
    <property type="match status" value="1"/>
</dbReference>
<dbReference type="STRING" id="590646.G3B1J5"/>
<evidence type="ECO:0000256" key="2">
    <source>
        <dbReference type="ARBA" id="ARBA00023002"/>
    </source>
</evidence>
<sequence length="354" mass="39893">MTTINWGILGAGNISGQFAHDLVLNNSEKKEIVHIIASIGCSSTTKGESFIKDNMISKENNGGIAAVVQNYDDFYKNKDIDVVYIGTPHIFHKEQVLKCLENGLHVLCEKPMNINAKESRELQEAAKKNNLFLMEAVWTRFLPIVNDIRHKVFDQILIGDVYRLMVDFSYDAKLETCPPGSRIRDKNLGAGALLDIGIYCITYARLFLDQKLGKEHTPFDLKSMVTVDPKDEVDYNTSILMKYSTGKQAILTCTNYIDTPMPFARLEGTKGYIELFAENPARLRSYKVHLKAGESYEVKDDSEYLGFIYEADAVAKDIKAGKTENAVMPFDETLLVMDTMDQVRSDNGFSYPMD</sequence>
<dbReference type="Gene3D" id="3.30.360.10">
    <property type="entry name" value="Dihydrodipicolinate Reductase, domain 2"/>
    <property type="match status" value="1"/>
</dbReference>
<accession>G3B1J5</accession>
<feature type="domain" description="GFO/IDH/MocA-like oxidoreductase" evidence="7">
    <location>
        <begin position="154"/>
        <end position="274"/>
    </location>
</feature>